<feature type="transmembrane region" description="Helical" evidence="1">
    <location>
        <begin position="20"/>
        <end position="37"/>
    </location>
</feature>
<protein>
    <submittedName>
        <fullName evidence="2">Uncharacterized protein</fullName>
    </submittedName>
</protein>
<evidence type="ECO:0000313" key="2">
    <source>
        <dbReference type="EMBL" id="TNJ64343.1"/>
    </source>
</evidence>
<name>A0A5C4T5K9_9BACL</name>
<keyword evidence="1" id="KW-0472">Membrane</keyword>
<proteinExistence type="predicted"/>
<sequence length="99" mass="11114">MLNERARTACHERKSRQSAVRAGTLGLPIAFAIIGGMPERFAPLVDLIGYLPGNPIRHVQCPRTVYMFFIFHIIFSFLSATMISSSSVLLMIFIIIWMG</sequence>
<evidence type="ECO:0000256" key="1">
    <source>
        <dbReference type="SAM" id="Phobius"/>
    </source>
</evidence>
<reference evidence="2 3" key="1">
    <citation type="submission" date="2019-05" db="EMBL/GenBank/DDBJ databases">
        <title>We sequenced the genome of Paenibacillus hemerocallicola KCTC 33185 for further insight into its adaptation and study the phylogeny of Paenibacillus.</title>
        <authorList>
            <person name="Narsing Rao M.P."/>
        </authorList>
    </citation>
    <scope>NUCLEOTIDE SEQUENCE [LARGE SCALE GENOMIC DNA]</scope>
    <source>
        <strain evidence="2 3">KCTC 33185</strain>
    </source>
</reference>
<feature type="transmembrane region" description="Helical" evidence="1">
    <location>
        <begin position="65"/>
        <end position="98"/>
    </location>
</feature>
<keyword evidence="1" id="KW-1133">Transmembrane helix</keyword>
<evidence type="ECO:0000313" key="3">
    <source>
        <dbReference type="Proteomes" id="UP000307943"/>
    </source>
</evidence>
<dbReference type="EMBL" id="VDCQ01000030">
    <property type="protein sequence ID" value="TNJ64343.1"/>
    <property type="molecule type" value="Genomic_DNA"/>
</dbReference>
<gene>
    <name evidence="2" type="ORF">FE784_20445</name>
</gene>
<dbReference type="Proteomes" id="UP000307943">
    <property type="component" value="Unassembled WGS sequence"/>
</dbReference>
<dbReference type="OrthoDB" id="9776438at2"/>
<keyword evidence="1" id="KW-0812">Transmembrane</keyword>
<accession>A0A5C4T5K9</accession>
<keyword evidence="3" id="KW-1185">Reference proteome</keyword>
<organism evidence="2 3">
    <name type="scientific">Paenibacillus hemerocallicola</name>
    <dbReference type="NCBI Taxonomy" id="1172614"/>
    <lineage>
        <taxon>Bacteria</taxon>
        <taxon>Bacillati</taxon>
        <taxon>Bacillota</taxon>
        <taxon>Bacilli</taxon>
        <taxon>Bacillales</taxon>
        <taxon>Paenibacillaceae</taxon>
        <taxon>Paenibacillus</taxon>
    </lineage>
</organism>
<dbReference type="AlphaFoldDB" id="A0A5C4T5K9"/>
<comment type="caution">
    <text evidence="2">The sequence shown here is derived from an EMBL/GenBank/DDBJ whole genome shotgun (WGS) entry which is preliminary data.</text>
</comment>